<dbReference type="EMBL" id="CP080777">
    <property type="protein sequence ID" value="UWP97179.1"/>
    <property type="molecule type" value="Genomic_DNA"/>
</dbReference>
<gene>
    <name evidence="1" type="ORF">K3X48_15220</name>
</gene>
<dbReference type="InterPro" id="IPR022385">
    <property type="entry name" value="Rhs_assc_core"/>
</dbReference>
<dbReference type="PANTHER" id="PTHR32305">
    <property type="match status" value="1"/>
</dbReference>
<dbReference type="Gene3D" id="2.180.10.10">
    <property type="entry name" value="RHS repeat-associated core"/>
    <property type="match status" value="1"/>
</dbReference>
<dbReference type="PANTHER" id="PTHR32305:SF15">
    <property type="entry name" value="PROTEIN RHSA-RELATED"/>
    <property type="match status" value="1"/>
</dbReference>
<name>A0A9Q9HBS0_9RHOB</name>
<accession>A0A9Q9HBS0</accession>
<dbReference type="NCBIfam" id="TIGR03696">
    <property type="entry name" value="Rhs_assc_core"/>
    <property type="match status" value="1"/>
</dbReference>
<protein>
    <submittedName>
        <fullName evidence="1">RHS repeat-associated core domain-containing protein</fullName>
    </submittedName>
</protein>
<sequence>MEEHSNRQRTPYLFTGKELDEDVQLYYFGARYYDPRTSVWQSPDPILAEYLGGSPAGGIYAPPNLNLFAYVHNRPVQLVDPNGESPFSWAAKKTRYS</sequence>
<dbReference type="RefSeq" id="WP_375543324.1">
    <property type="nucleotide sequence ID" value="NZ_CP080777.1"/>
</dbReference>
<organism evidence="1 2">
    <name type="scientific">Aliiroseovarius crassostreae</name>
    <dbReference type="NCBI Taxonomy" id="154981"/>
    <lineage>
        <taxon>Bacteria</taxon>
        <taxon>Pseudomonadati</taxon>
        <taxon>Pseudomonadota</taxon>
        <taxon>Alphaproteobacteria</taxon>
        <taxon>Rhodobacterales</taxon>
        <taxon>Paracoccaceae</taxon>
        <taxon>Aliiroseovarius</taxon>
    </lineage>
</organism>
<dbReference type="Proteomes" id="UP001057991">
    <property type="component" value="Plasmid unnamed1"/>
</dbReference>
<proteinExistence type="predicted"/>
<reference evidence="1" key="1">
    <citation type="submission" date="2021-08" db="EMBL/GenBank/DDBJ databases">
        <authorList>
            <person name="Nwanade C."/>
            <person name="Wang M."/>
            <person name="Masoudi A."/>
            <person name="Yu Z."/>
            <person name="Liu J."/>
        </authorList>
    </citation>
    <scope>NUCLEOTIDE SEQUENCE</scope>
    <source>
        <strain evidence="1">S056</strain>
        <plasmid evidence="1">unnamed1</plasmid>
    </source>
</reference>
<evidence type="ECO:0000313" key="2">
    <source>
        <dbReference type="Proteomes" id="UP001057991"/>
    </source>
</evidence>
<dbReference type="AlphaFoldDB" id="A0A9Q9HBS0"/>
<keyword evidence="1" id="KW-0614">Plasmid</keyword>
<evidence type="ECO:0000313" key="1">
    <source>
        <dbReference type="EMBL" id="UWP97179.1"/>
    </source>
</evidence>
<geneLocation type="plasmid" evidence="1 2">
    <name>unnamed1</name>
</geneLocation>
<dbReference type="InterPro" id="IPR050708">
    <property type="entry name" value="T6SS_VgrG/RHS"/>
</dbReference>